<dbReference type="Pfam" id="PF00092">
    <property type="entry name" value="VWA"/>
    <property type="match status" value="2"/>
</dbReference>
<dbReference type="SUPFAM" id="SSF53300">
    <property type="entry name" value="vWA-like"/>
    <property type="match status" value="2"/>
</dbReference>
<gene>
    <name evidence="14" type="primary">LOC112551404</name>
</gene>
<dbReference type="Gene3D" id="3.40.50.410">
    <property type="entry name" value="von Willebrand factor, type A domain"/>
    <property type="match status" value="2"/>
</dbReference>
<dbReference type="InterPro" id="IPR013783">
    <property type="entry name" value="Ig-like_fold"/>
</dbReference>
<dbReference type="Proteomes" id="UP000189705">
    <property type="component" value="Unplaced"/>
</dbReference>
<feature type="domain" description="Fibronectin type-III" evidence="12">
    <location>
        <begin position="509"/>
        <end position="601"/>
    </location>
</feature>
<evidence type="ECO:0000256" key="2">
    <source>
        <dbReference type="ARBA" id="ARBA00022525"/>
    </source>
</evidence>
<feature type="compositionally biased region" description="Low complexity" evidence="9">
    <location>
        <begin position="1434"/>
        <end position="1450"/>
    </location>
</feature>
<feature type="non-terminal residue" evidence="14">
    <location>
        <position position="1736"/>
    </location>
</feature>
<dbReference type="Pfam" id="PF01391">
    <property type="entry name" value="Collagen"/>
    <property type="match status" value="2"/>
</dbReference>
<feature type="compositionally biased region" description="Low complexity" evidence="9">
    <location>
        <begin position="1217"/>
        <end position="1226"/>
    </location>
</feature>
<dbReference type="PROSITE" id="PS50234">
    <property type="entry name" value="VWFA"/>
    <property type="match status" value="2"/>
</dbReference>
<feature type="domain" description="Fibronectin type-III" evidence="12">
    <location>
        <begin position="330"/>
        <end position="422"/>
    </location>
</feature>
<feature type="domain" description="Fibronectin type-III" evidence="12">
    <location>
        <begin position="423"/>
        <end position="508"/>
    </location>
</feature>
<dbReference type="GeneID" id="112551404"/>
<accession>A0A3Q0H7V3</accession>
<feature type="compositionally biased region" description="Low complexity" evidence="9">
    <location>
        <begin position="1274"/>
        <end position="1294"/>
    </location>
</feature>
<keyword evidence="5" id="KW-0677">Repeat</keyword>
<feature type="domain" description="Fibronectin type-III" evidence="12">
    <location>
        <begin position="790"/>
        <end position="878"/>
    </location>
</feature>
<keyword evidence="4 10" id="KW-0732">Signal</keyword>
<dbReference type="SUPFAM" id="SSF49265">
    <property type="entry name" value="Fibronectin type III"/>
    <property type="match status" value="5"/>
</dbReference>
<evidence type="ECO:0000256" key="10">
    <source>
        <dbReference type="SAM" id="SignalP"/>
    </source>
</evidence>
<dbReference type="PROSITE" id="PS50853">
    <property type="entry name" value="FN3"/>
    <property type="match status" value="7"/>
</dbReference>
<sequence>MRLSYAELLTVAALLAQYRTVAVHEVCGTAEVADILFLIGGSQTLGNKDFRAIQDFIDSVIRTFANVVLGKAGIRLGVTLYGEKPRMGIELADSTTIEEVLEAVRDLLFKGGNVKMGDALTFVARTVFHPAASRDDAAKIVILITDGDSADSVEDAAVALQDAGVTVFAVGIKNANKNELKKIASEPTEEHVLYAEDFHLLHNLSPKLSRRLCFTASEPPRPAKMTVNAEKIVGPRDLLVTEQGHSSLRLTWTPAMGKVSEYLVLQRLLSAAGQPAPEDQRQLVVDSDKNTVLVPDLKPNTKYFFTVQAIYPDAPRESMTVKGKTTPVPPVTNFRVIEEGLFSLKVAWTAPLGRLEGYKIYIPRPNMPGMTYEQILEADVTSHVLPDLQEDKEYTVSIYAMYPEGPSQPASVTARTLRFLPTRSVLVQNETTNTLQARWMPVRGASGYRLTWVSTEGSVHNVNLDATYTYYMIQGLQPGTEYTVTINPVFGDIEGPVVSRKATTLPSSSVQALKVADITISSARVSWDAVTGASGYRVAWGPTPEFFGRDRLRQTVVNSSVTAYQLRSLAHDTEYVISLYVLFGSVEGPGITTSARTSPLGYVSNFKVTSYTSTSISLAWSITAAATKYKITWSPTGADGERAIAKSQYVGSRVLAYRIDHLLPSTQYRVSIRPVFSKSEGHEVTLTHQTASLTDLNPVQTLRDLRIINTGINSLKLSWKKTPGITHYKISWAPFGGGLETSQTVPAEPTFFTITKLQKSMTYSIRVSSVTGEREGSPVLLTAKTLDLPKVTAFTIQEVTESNVLLNWTGVPGASAYLLAWRLASGPDLSMERLAAGSRSYRVPGLKLGGTYVFSIRAVFGEMEGPETSITEQIVGSHGNPSTSAPTITSIRTAMASASSTDAGKARTTRTLPATPMTLRTTPAATAATASSPLTTLAGPICGRFNADIAFLVDESSSIGQSNFNKVKDFLFRIVSYFPRIGPQGTQIAVAQYSEEPRTAFHFNQYKDRNGVLKAIQGLSYVGGNTKTGRAMAYVLKELFHPSRGSRPDFPRTLVLVTDGQSQDDVLPPARAVHALGIGVIAVGISRADPEELSSILLHRNLQNVFYINTFDDFPQIIRELIDTICSDLQLPEAQPQPGQVAGRNANKPQQSGDMDRKSLAYDPSPVDPQIEGPPGPCDSKCLKSYRGLQTGRGYDPFGFATKGEKGERGLPGKDGIPGLPGRPGRTGPPGSPGRMGLPGIQGDIGPPGYPGPAGPKGDRGEPGYVLGGVEVIPGRNGQPGPPGQKGQPGVPGVAGPPGLPGPQGPPGTSTKGEPGNPGNRGRAGLPGPIGLDGAPGFPGPRGEKGQAGIGTPGTPGLKGAEGEKGAMGLPGAEGQKGEPGLPGEGGPAGPRGKKGQDGVKGEKGDCGEAGPRGPQGIAGLPGRVGQKGDQGIPGFPGAPAMGVVGPPGKKGSRGDIGPIGPPGLQGNKGMQGDKGEKGSPGFGIPGQQGLKGHPGERGNVGLSGKPGQKGEMGLKGQRGQPGAPGKPGETGLRGKDGEPGKKGDTGTKGEAGVPGEPGERGIRGPLGLPGRPGEQGVKGDMGEPGRDGVNGEKGEKGESGKPGLPGAPGSAVSAVENSIPLKGDKGDPGPPGKGVEIKDLERLFEAYGIKLALLKELTDLLLREGLEVIIQHLASSRKGKMSKKKQATDYPGLQGSLKYDISSDALASIEMTNEDQAKSNDHQFMVPGSVRQPAK</sequence>
<feature type="region of interest" description="Disordered" evidence="9">
    <location>
        <begin position="1711"/>
        <end position="1736"/>
    </location>
</feature>
<evidence type="ECO:0000256" key="5">
    <source>
        <dbReference type="ARBA" id="ARBA00022737"/>
    </source>
</evidence>
<dbReference type="CDD" id="cd01472">
    <property type="entry name" value="vWA_collagen"/>
    <property type="match status" value="1"/>
</dbReference>
<feature type="domain" description="Fibronectin type-III" evidence="12">
    <location>
        <begin position="602"/>
        <end position="694"/>
    </location>
</feature>
<evidence type="ECO:0000313" key="13">
    <source>
        <dbReference type="Proteomes" id="UP000189705"/>
    </source>
</evidence>
<feature type="compositionally biased region" description="Low complexity" evidence="9">
    <location>
        <begin position="1233"/>
        <end position="1247"/>
    </location>
</feature>
<keyword evidence="3" id="KW-0272">Extracellular matrix</keyword>
<dbReference type="PANTHER" id="PTHR24020:SF84">
    <property type="entry name" value="VWFA DOMAIN-CONTAINING PROTEIN"/>
    <property type="match status" value="1"/>
</dbReference>
<keyword evidence="2" id="KW-0964">Secreted</keyword>
<dbReference type="InterPro" id="IPR036116">
    <property type="entry name" value="FN3_sf"/>
</dbReference>
<evidence type="ECO:0000256" key="8">
    <source>
        <dbReference type="ARBA" id="ARBA00023180"/>
    </source>
</evidence>
<evidence type="ECO:0000259" key="12">
    <source>
        <dbReference type="PROSITE" id="PS50853"/>
    </source>
</evidence>
<dbReference type="SMART" id="SM00327">
    <property type="entry name" value="VWA"/>
    <property type="match status" value="2"/>
</dbReference>
<feature type="compositionally biased region" description="Low complexity" evidence="9">
    <location>
        <begin position="1564"/>
        <end position="1576"/>
    </location>
</feature>
<dbReference type="RefSeq" id="XP_025068136.1">
    <property type="nucleotide sequence ID" value="XM_025212351.1"/>
</dbReference>
<dbReference type="GO" id="GO:0007155">
    <property type="term" value="P:cell adhesion"/>
    <property type="evidence" value="ECO:0007669"/>
    <property type="project" value="UniProtKB-KW"/>
</dbReference>
<organism evidence="13 14">
    <name type="scientific">Alligator sinensis</name>
    <name type="common">Chinese alligator</name>
    <dbReference type="NCBI Taxonomy" id="38654"/>
    <lineage>
        <taxon>Eukaryota</taxon>
        <taxon>Metazoa</taxon>
        <taxon>Chordata</taxon>
        <taxon>Craniata</taxon>
        <taxon>Vertebrata</taxon>
        <taxon>Euteleostomi</taxon>
        <taxon>Archelosauria</taxon>
        <taxon>Archosauria</taxon>
        <taxon>Crocodylia</taxon>
        <taxon>Alligatoridae</taxon>
        <taxon>Alligatorinae</taxon>
        <taxon>Alligator</taxon>
    </lineage>
</organism>
<evidence type="ECO:0000256" key="7">
    <source>
        <dbReference type="ARBA" id="ARBA00023119"/>
    </source>
</evidence>
<evidence type="ECO:0000256" key="3">
    <source>
        <dbReference type="ARBA" id="ARBA00022530"/>
    </source>
</evidence>
<feature type="compositionally biased region" description="Basic and acidic residues" evidence="9">
    <location>
        <begin position="1203"/>
        <end position="1212"/>
    </location>
</feature>
<dbReference type="InterPro" id="IPR003961">
    <property type="entry name" value="FN3_dom"/>
</dbReference>
<dbReference type="PRINTS" id="PR00453">
    <property type="entry name" value="VWFADOMAIN"/>
</dbReference>
<keyword evidence="8" id="KW-0325">Glycoprotein</keyword>
<dbReference type="InterPro" id="IPR008160">
    <property type="entry name" value="Collagen"/>
</dbReference>
<protein>
    <submittedName>
        <fullName evidence="14">Collagen alpha-1(VII) chain-like</fullName>
    </submittedName>
</protein>
<proteinExistence type="predicted"/>
<feature type="compositionally biased region" description="Gly residues" evidence="9">
    <location>
        <begin position="1381"/>
        <end position="1390"/>
    </location>
</feature>
<dbReference type="FunFam" id="3.40.50.410:FF:000003">
    <property type="entry name" value="Collagen type VI alpha 3 chain"/>
    <property type="match status" value="1"/>
</dbReference>
<feature type="signal peptide" evidence="10">
    <location>
        <begin position="1"/>
        <end position="23"/>
    </location>
</feature>
<feature type="domain" description="Fibronectin type-III" evidence="12">
    <location>
        <begin position="234"/>
        <end position="328"/>
    </location>
</feature>
<keyword evidence="7" id="KW-0176">Collagen</keyword>
<dbReference type="InterPro" id="IPR036465">
    <property type="entry name" value="vWFA_dom_sf"/>
</dbReference>
<feature type="domain" description="VWFA" evidence="11">
    <location>
        <begin position="948"/>
        <end position="1125"/>
    </location>
</feature>
<evidence type="ECO:0000256" key="9">
    <source>
        <dbReference type="SAM" id="MobiDB-lite"/>
    </source>
</evidence>
<dbReference type="InParanoid" id="A0A3Q0H7V3"/>
<dbReference type="GO" id="GO:0005581">
    <property type="term" value="C:collagen trimer"/>
    <property type="evidence" value="ECO:0007669"/>
    <property type="project" value="UniProtKB-KW"/>
</dbReference>
<dbReference type="KEGG" id="asn:112551404"/>
<reference evidence="14" key="1">
    <citation type="submission" date="2025-08" db="UniProtKB">
        <authorList>
            <consortium name="RefSeq"/>
        </authorList>
    </citation>
    <scope>IDENTIFICATION</scope>
</reference>
<evidence type="ECO:0000259" key="11">
    <source>
        <dbReference type="PROSITE" id="PS50234"/>
    </source>
</evidence>
<dbReference type="Pfam" id="PF00041">
    <property type="entry name" value="fn3"/>
    <property type="match status" value="7"/>
</dbReference>
<dbReference type="InterPro" id="IPR002035">
    <property type="entry name" value="VWF_A"/>
</dbReference>
<dbReference type="CDD" id="cd00063">
    <property type="entry name" value="FN3"/>
    <property type="match status" value="7"/>
</dbReference>
<evidence type="ECO:0000313" key="14">
    <source>
        <dbReference type="RefSeq" id="XP_025068136.1"/>
    </source>
</evidence>
<dbReference type="FunFam" id="3.40.50.410:FF:000004">
    <property type="entry name" value="collagen alpha-6(VI) chain"/>
    <property type="match status" value="1"/>
</dbReference>
<dbReference type="SMART" id="SM00060">
    <property type="entry name" value="FN3"/>
    <property type="match status" value="7"/>
</dbReference>
<dbReference type="InterPro" id="IPR050525">
    <property type="entry name" value="ECM_Assembly_Org"/>
</dbReference>
<feature type="chain" id="PRO_5017972689" evidence="10">
    <location>
        <begin position="24"/>
        <end position="1736"/>
    </location>
</feature>
<feature type="region of interest" description="Disordered" evidence="9">
    <location>
        <begin position="1193"/>
        <end position="1613"/>
    </location>
</feature>
<feature type="domain" description="VWFA" evidence="11">
    <location>
        <begin position="34"/>
        <end position="208"/>
    </location>
</feature>
<dbReference type="Gene3D" id="2.60.40.10">
    <property type="entry name" value="Immunoglobulins"/>
    <property type="match status" value="7"/>
</dbReference>
<feature type="compositionally biased region" description="Basic and acidic residues" evidence="9">
    <location>
        <begin position="1533"/>
        <end position="1548"/>
    </location>
</feature>
<dbReference type="PANTHER" id="PTHR24020">
    <property type="entry name" value="COLLAGEN ALPHA"/>
    <property type="match status" value="1"/>
</dbReference>
<evidence type="ECO:0000256" key="4">
    <source>
        <dbReference type="ARBA" id="ARBA00022729"/>
    </source>
</evidence>
<feature type="region of interest" description="Disordered" evidence="9">
    <location>
        <begin position="1133"/>
        <end position="1180"/>
    </location>
</feature>
<feature type="compositionally biased region" description="Basic and acidic residues" evidence="9">
    <location>
        <begin position="1395"/>
        <end position="1407"/>
    </location>
</feature>
<feature type="domain" description="Fibronectin type-III" evidence="12">
    <location>
        <begin position="701"/>
        <end position="789"/>
    </location>
</feature>
<name>A0A3Q0H7V3_ALLSI</name>
<feature type="compositionally biased region" description="Basic and acidic residues" evidence="9">
    <location>
        <begin position="1581"/>
        <end position="1600"/>
    </location>
</feature>
<evidence type="ECO:0000256" key="6">
    <source>
        <dbReference type="ARBA" id="ARBA00022889"/>
    </source>
</evidence>
<keyword evidence="13" id="KW-1185">Reference proteome</keyword>
<evidence type="ECO:0000256" key="1">
    <source>
        <dbReference type="ARBA" id="ARBA00004498"/>
    </source>
</evidence>
<comment type="subcellular location">
    <subcellularLocation>
        <location evidence="1">Secreted</location>
        <location evidence="1">Extracellular space</location>
        <location evidence="1">Extracellular matrix</location>
    </subcellularLocation>
</comment>
<keyword evidence="6" id="KW-0130">Cell adhesion</keyword>